<sequence length="120" mass="13393">MYKITLIVNIVVISTVASQHITPKRYVMQNINNISPNKMYQVPSSSPSILSQYKIVSIPKQMVYSVQNASNRIQRKTNKNDLLAKKLRLAAVQNVMAAVEASGAEKQSANLLRNARLSLH</sequence>
<feature type="chain" id="PRO_5043673608" evidence="1">
    <location>
        <begin position="19"/>
        <end position="120"/>
    </location>
</feature>
<accession>A0AAV1LCC7</accession>
<name>A0AAV1LCC7_9NEOP</name>
<reference evidence="2 3" key="1">
    <citation type="submission" date="2023-11" db="EMBL/GenBank/DDBJ databases">
        <authorList>
            <person name="Hedman E."/>
            <person name="Englund M."/>
            <person name="Stromberg M."/>
            <person name="Nyberg Akerstrom W."/>
            <person name="Nylinder S."/>
            <person name="Jareborg N."/>
            <person name="Kallberg Y."/>
            <person name="Kronander E."/>
        </authorList>
    </citation>
    <scope>NUCLEOTIDE SEQUENCE [LARGE SCALE GENOMIC DNA]</scope>
</reference>
<protein>
    <submittedName>
        <fullName evidence="2">Uncharacterized protein</fullName>
    </submittedName>
</protein>
<evidence type="ECO:0000313" key="3">
    <source>
        <dbReference type="Proteomes" id="UP001314205"/>
    </source>
</evidence>
<gene>
    <name evidence="2" type="ORF">PARMNEM_LOCUS12983</name>
</gene>
<organism evidence="2 3">
    <name type="scientific">Parnassius mnemosyne</name>
    <name type="common">clouded apollo</name>
    <dbReference type="NCBI Taxonomy" id="213953"/>
    <lineage>
        <taxon>Eukaryota</taxon>
        <taxon>Metazoa</taxon>
        <taxon>Ecdysozoa</taxon>
        <taxon>Arthropoda</taxon>
        <taxon>Hexapoda</taxon>
        <taxon>Insecta</taxon>
        <taxon>Pterygota</taxon>
        <taxon>Neoptera</taxon>
        <taxon>Endopterygota</taxon>
        <taxon>Lepidoptera</taxon>
        <taxon>Glossata</taxon>
        <taxon>Ditrysia</taxon>
        <taxon>Papilionoidea</taxon>
        <taxon>Papilionidae</taxon>
        <taxon>Parnassiinae</taxon>
        <taxon>Parnassini</taxon>
        <taxon>Parnassius</taxon>
        <taxon>Driopa</taxon>
    </lineage>
</organism>
<keyword evidence="3" id="KW-1185">Reference proteome</keyword>
<feature type="signal peptide" evidence="1">
    <location>
        <begin position="1"/>
        <end position="18"/>
    </location>
</feature>
<keyword evidence="1" id="KW-0732">Signal</keyword>
<dbReference type="EMBL" id="CAVLGL010000088">
    <property type="protein sequence ID" value="CAK1593150.1"/>
    <property type="molecule type" value="Genomic_DNA"/>
</dbReference>
<evidence type="ECO:0000256" key="1">
    <source>
        <dbReference type="SAM" id="SignalP"/>
    </source>
</evidence>
<evidence type="ECO:0000313" key="2">
    <source>
        <dbReference type="EMBL" id="CAK1593150.1"/>
    </source>
</evidence>
<comment type="caution">
    <text evidence="2">The sequence shown here is derived from an EMBL/GenBank/DDBJ whole genome shotgun (WGS) entry which is preliminary data.</text>
</comment>
<proteinExistence type="predicted"/>
<dbReference type="AlphaFoldDB" id="A0AAV1LCC7"/>
<dbReference type="Proteomes" id="UP001314205">
    <property type="component" value="Unassembled WGS sequence"/>
</dbReference>